<reference evidence="1" key="2">
    <citation type="journal article" date="2015" name="Data Brief">
        <title>Shoot transcriptome of the giant reed, Arundo donax.</title>
        <authorList>
            <person name="Barrero R.A."/>
            <person name="Guerrero F.D."/>
            <person name="Moolhuijzen P."/>
            <person name="Goolsby J.A."/>
            <person name="Tidwell J."/>
            <person name="Bellgard S.E."/>
            <person name="Bellgard M.I."/>
        </authorList>
    </citation>
    <scope>NUCLEOTIDE SEQUENCE</scope>
    <source>
        <tissue evidence="1">Shoot tissue taken approximately 20 cm above the soil surface</tissue>
    </source>
</reference>
<reference evidence="1" key="1">
    <citation type="submission" date="2014-09" db="EMBL/GenBank/DDBJ databases">
        <authorList>
            <person name="Magalhaes I.L.F."/>
            <person name="Oliveira U."/>
            <person name="Santos F.R."/>
            <person name="Vidigal T.H.D.A."/>
            <person name="Brescovit A.D."/>
            <person name="Santos A.J."/>
        </authorList>
    </citation>
    <scope>NUCLEOTIDE SEQUENCE</scope>
    <source>
        <tissue evidence="1">Shoot tissue taken approximately 20 cm above the soil surface</tissue>
    </source>
</reference>
<evidence type="ECO:0000313" key="1">
    <source>
        <dbReference type="EMBL" id="JAE27481.1"/>
    </source>
</evidence>
<dbReference type="EMBL" id="GBRH01170415">
    <property type="protein sequence ID" value="JAE27481.1"/>
    <property type="molecule type" value="Transcribed_RNA"/>
</dbReference>
<accession>A0A0A9GY21</accession>
<name>A0A0A9GY21_ARUDO</name>
<organism evidence="1">
    <name type="scientific">Arundo donax</name>
    <name type="common">Giant reed</name>
    <name type="synonym">Donax arundinaceus</name>
    <dbReference type="NCBI Taxonomy" id="35708"/>
    <lineage>
        <taxon>Eukaryota</taxon>
        <taxon>Viridiplantae</taxon>
        <taxon>Streptophyta</taxon>
        <taxon>Embryophyta</taxon>
        <taxon>Tracheophyta</taxon>
        <taxon>Spermatophyta</taxon>
        <taxon>Magnoliopsida</taxon>
        <taxon>Liliopsida</taxon>
        <taxon>Poales</taxon>
        <taxon>Poaceae</taxon>
        <taxon>PACMAD clade</taxon>
        <taxon>Arundinoideae</taxon>
        <taxon>Arundineae</taxon>
        <taxon>Arundo</taxon>
    </lineage>
</organism>
<protein>
    <submittedName>
        <fullName evidence="1">Cef1</fullName>
    </submittedName>
</protein>
<proteinExistence type="predicted"/>
<sequence>MSGRTTRD</sequence>